<feature type="region of interest" description="Disordered" evidence="8">
    <location>
        <begin position="423"/>
        <end position="466"/>
    </location>
</feature>
<dbReference type="SMART" id="SM01003">
    <property type="entry name" value="AlaDh_PNT_N"/>
    <property type="match status" value="1"/>
</dbReference>
<name>A0A6P2CBU4_9ACTN</name>
<dbReference type="InterPro" id="IPR007698">
    <property type="entry name" value="AlaDH/PNT_NAD(H)-bd"/>
</dbReference>
<dbReference type="GO" id="GO:0050661">
    <property type="term" value="F:NADP binding"/>
    <property type="evidence" value="ECO:0007669"/>
    <property type="project" value="TreeGrafter"/>
</dbReference>
<keyword evidence="5" id="KW-1278">Translocase</keyword>
<dbReference type="InterPro" id="IPR007886">
    <property type="entry name" value="AlaDH/PNT_N"/>
</dbReference>
<dbReference type="OrthoDB" id="9804592at2"/>
<gene>
    <name evidence="11" type="ORF">EAS64_03360</name>
</gene>
<feature type="domain" description="Alanine dehydrogenase/pyridine nucleotide transhydrogenase N-terminal" evidence="10">
    <location>
        <begin position="42"/>
        <end position="177"/>
    </location>
</feature>
<dbReference type="Gene3D" id="3.40.50.720">
    <property type="entry name" value="NAD(P)-binding Rossmann-like Domain"/>
    <property type="match status" value="2"/>
</dbReference>
<evidence type="ECO:0000313" key="12">
    <source>
        <dbReference type="Proteomes" id="UP000460272"/>
    </source>
</evidence>
<dbReference type="InterPro" id="IPR036291">
    <property type="entry name" value="NAD(P)-bd_dom_sf"/>
</dbReference>
<comment type="catalytic activity">
    <reaction evidence="7">
        <text>NAD(+) + NADPH + H(+)(in) = NADH + NADP(+) + H(+)(out)</text>
        <dbReference type="Rhea" id="RHEA:47992"/>
        <dbReference type="ChEBI" id="CHEBI:15378"/>
        <dbReference type="ChEBI" id="CHEBI:57540"/>
        <dbReference type="ChEBI" id="CHEBI:57783"/>
        <dbReference type="ChEBI" id="CHEBI:57945"/>
        <dbReference type="ChEBI" id="CHEBI:58349"/>
        <dbReference type="EC" id="7.1.1.1"/>
    </reaction>
</comment>
<accession>A0A6P2CBU4</accession>
<dbReference type="EMBL" id="RPFW01000001">
    <property type="protein sequence ID" value="TVZ07411.1"/>
    <property type="molecule type" value="Genomic_DNA"/>
</dbReference>
<feature type="domain" description="Alanine dehydrogenase/pyridine nucleotide transhydrogenase NAD(H)-binding" evidence="9">
    <location>
        <begin position="186"/>
        <end position="352"/>
    </location>
</feature>
<dbReference type="AlphaFoldDB" id="A0A6P2CBU4"/>
<dbReference type="GO" id="GO:0005886">
    <property type="term" value="C:plasma membrane"/>
    <property type="evidence" value="ECO:0007669"/>
    <property type="project" value="TreeGrafter"/>
</dbReference>
<dbReference type="SUPFAM" id="SSF52283">
    <property type="entry name" value="Formate/glycerate dehydrogenase catalytic domain-like"/>
    <property type="match status" value="1"/>
</dbReference>
<keyword evidence="12" id="KW-1185">Reference proteome</keyword>
<evidence type="ECO:0000256" key="3">
    <source>
        <dbReference type="ARBA" id="ARBA00022741"/>
    </source>
</evidence>
<evidence type="ECO:0000256" key="4">
    <source>
        <dbReference type="ARBA" id="ARBA00022857"/>
    </source>
</evidence>
<sequence>MVPSVLPLPSLTVLASVLTGAAARTEARRGAGDERVAAVKVAVVKESAPGERRVALVPETVPRLVQAGLQVLVERGAGDGAWFPDSAYADAGATIVSTEDLYRDADVVLTVTRPDDSAIGRLRAGQAVIGMLAPLVDPQFARVLAERGVTAISLDGLPRTLSRAQGMDALTSQANVAGYKAALVAAEEYGRFFPLLITAAGTARPAKLLVLGTGVAGLQAIGTARRLGAQVSGYDVRPASKGEVESLGATFLELASAVSAVGEGGYARELTAEERDAQQAELAAHIARQDVIITTAQVPGRRPPLLVTADAVAAMSPGSVIVDMGSSPLGGNVAGSEPGRTVVTSNGVTIIGAENLAASVPTASSNAYSRNISALLLHLVGGSADDPASRTLAVDTTDEIQAGVIVAHGGELVHPAVAKLLDAAEPASGQPGSGQPGSGPPANGHAASEQAGGEDADGEPAANQRS</sequence>
<dbReference type="PIRSF" id="PIRSF000203">
    <property type="entry name" value="NADP_transhydrogenase_alpha"/>
    <property type="match status" value="1"/>
</dbReference>
<dbReference type="Proteomes" id="UP000460272">
    <property type="component" value="Unassembled WGS sequence"/>
</dbReference>
<dbReference type="Pfam" id="PF05222">
    <property type="entry name" value="AlaDh_PNT_N"/>
    <property type="match status" value="1"/>
</dbReference>
<keyword evidence="3" id="KW-0547">Nucleotide-binding</keyword>
<dbReference type="EC" id="7.1.1.1" evidence="2"/>
<dbReference type="GO" id="GO:0008750">
    <property type="term" value="F:proton-translocating NAD(P)+ transhydrogenase activity"/>
    <property type="evidence" value="ECO:0007669"/>
    <property type="project" value="UniProtKB-EC"/>
</dbReference>
<dbReference type="SUPFAM" id="SSF51735">
    <property type="entry name" value="NAD(P)-binding Rossmann-fold domains"/>
    <property type="match status" value="1"/>
</dbReference>
<evidence type="ECO:0000256" key="6">
    <source>
        <dbReference type="ARBA" id="ARBA00023027"/>
    </source>
</evidence>
<proteinExistence type="predicted"/>
<comment type="function">
    <text evidence="1">The transhydrogenation between NADH and NADP is coupled to respiration and ATP hydrolysis and functions as a proton pump across the membrane.</text>
</comment>
<dbReference type="InterPro" id="IPR026255">
    <property type="entry name" value="NADP_transhyd_a"/>
</dbReference>
<evidence type="ECO:0000313" key="11">
    <source>
        <dbReference type="EMBL" id="TVZ07411.1"/>
    </source>
</evidence>
<dbReference type="PANTHER" id="PTHR10160">
    <property type="entry name" value="NAD(P) TRANSHYDROGENASE"/>
    <property type="match status" value="1"/>
</dbReference>
<dbReference type="Pfam" id="PF01262">
    <property type="entry name" value="AlaDh_PNT_C"/>
    <property type="match status" value="1"/>
</dbReference>
<dbReference type="PANTHER" id="PTHR10160:SF19">
    <property type="entry name" value="PROTON-TRANSLOCATING NAD(P)(+) TRANSHYDROGENASE"/>
    <property type="match status" value="1"/>
</dbReference>
<reference evidence="11 12" key="1">
    <citation type="submission" date="2018-11" db="EMBL/GenBank/DDBJ databases">
        <title>Trebonia kvetii gen.nov., sp.nov., a novel acidophilic actinobacterium, and proposal of the new actinobacterial family Treboniaceae fam. nov.</title>
        <authorList>
            <person name="Rapoport D."/>
            <person name="Sagova-Mareckova M."/>
            <person name="Sedlacek I."/>
            <person name="Provaznik J."/>
            <person name="Kralova S."/>
            <person name="Pavlinic D."/>
            <person name="Benes V."/>
            <person name="Kopecky J."/>
        </authorList>
    </citation>
    <scope>NUCLEOTIDE SEQUENCE [LARGE SCALE GENOMIC DNA]</scope>
    <source>
        <strain evidence="11 12">15Tr583</strain>
    </source>
</reference>
<evidence type="ECO:0000259" key="9">
    <source>
        <dbReference type="SMART" id="SM01002"/>
    </source>
</evidence>
<feature type="compositionally biased region" description="Low complexity" evidence="8">
    <location>
        <begin position="440"/>
        <end position="451"/>
    </location>
</feature>
<evidence type="ECO:0000256" key="5">
    <source>
        <dbReference type="ARBA" id="ARBA00022967"/>
    </source>
</evidence>
<keyword evidence="4" id="KW-0521">NADP</keyword>
<evidence type="ECO:0000256" key="2">
    <source>
        <dbReference type="ARBA" id="ARBA00012943"/>
    </source>
</evidence>
<evidence type="ECO:0000256" key="7">
    <source>
        <dbReference type="ARBA" id="ARBA00048202"/>
    </source>
</evidence>
<dbReference type="CDD" id="cd05304">
    <property type="entry name" value="Rubrum_tdh"/>
    <property type="match status" value="1"/>
</dbReference>
<evidence type="ECO:0000259" key="10">
    <source>
        <dbReference type="SMART" id="SM01003"/>
    </source>
</evidence>
<dbReference type="SMART" id="SM01002">
    <property type="entry name" value="AlaDh_PNT_C"/>
    <property type="match status" value="1"/>
</dbReference>
<dbReference type="GO" id="GO:0006740">
    <property type="term" value="P:NADPH regeneration"/>
    <property type="evidence" value="ECO:0007669"/>
    <property type="project" value="TreeGrafter"/>
</dbReference>
<evidence type="ECO:0000256" key="8">
    <source>
        <dbReference type="SAM" id="MobiDB-lite"/>
    </source>
</evidence>
<evidence type="ECO:0000256" key="1">
    <source>
        <dbReference type="ARBA" id="ARBA00003943"/>
    </source>
</evidence>
<keyword evidence="6" id="KW-0520">NAD</keyword>
<comment type="caution">
    <text evidence="11">The sequence shown here is derived from an EMBL/GenBank/DDBJ whole genome shotgun (WGS) entry which is preliminary data.</text>
</comment>
<organism evidence="11 12">
    <name type="scientific">Trebonia kvetii</name>
    <dbReference type="NCBI Taxonomy" id="2480626"/>
    <lineage>
        <taxon>Bacteria</taxon>
        <taxon>Bacillati</taxon>
        <taxon>Actinomycetota</taxon>
        <taxon>Actinomycetes</taxon>
        <taxon>Streptosporangiales</taxon>
        <taxon>Treboniaceae</taxon>
        <taxon>Trebonia</taxon>
    </lineage>
</organism>
<protein>
    <recommendedName>
        <fullName evidence="2">proton-translocating NAD(P)(+) transhydrogenase</fullName>
        <ecNumber evidence="2">7.1.1.1</ecNumber>
    </recommendedName>
</protein>